<accession>A0A540MU27</accession>
<keyword evidence="9" id="KW-1185">Reference proteome</keyword>
<feature type="transmembrane region" description="Helical" evidence="7">
    <location>
        <begin position="20"/>
        <end position="40"/>
    </location>
</feature>
<evidence type="ECO:0000256" key="2">
    <source>
        <dbReference type="ARBA" id="ARBA00007965"/>
    </source>
</evidence>
<evidence type="ECO:0000256" key="7">
    <source>
        <dbReference type="SAM" id="Phobius"/>
    </source>
</evidence>
<dbReference type="STRING" id="106549.A0A540MU27"/>
<evidence type="ECO:0000256" key="6">
    <source>
        <dbReference type="ARBA" id="ARBA00023136"/>
    </source>
</evidence>
<feature type="transmembrane region" description="Helical" evidence="7">
    <location>
        <begin position="92"/>
        <end position="111"/>
    </location>
</feature>
<feature type="transmembrane region" description="Helical" evidence="7">
    <location>
        <begin position="308"/>
        <end position="327"/>
    </location>
</feature>
<gene>
    <name evidence="8" type="ORF">C1H46_012076</name>
</gene>
<dbReference type="AlphaFoldDB" id="A0A540MU27"/>
<dbReference type="GO" id="GO:0005886">
    <property type="term" value="C:plasma membrane"/>
    <property type="evidence" value="ECO:0007669"/>
    <property type="project" value="TreeGrafter"/>
</dbReference>
<dbReference type="EMBL" id="VIEB01000178">
    <property type="protein sequence ID" value="TQE02307.1"/>
    <property type="molecule type" value="Genomic_DNA"/>
</dbReference>
<feature type="transmembrane region" description="Helical" evidence="7">
    <location>
        <begin position="60"/>
        <end position="80"/>
    </location>
</feature>
<evidence type="ECO:0000256" key="4">
    <source>
        <dbReference type="ARBA" id="ARBA00022692"/>
    </source>
</evidence>
<comment type="similarity">
    <text evidence="2">Belongs to the SLC29A/ENT transporter (TC 2.A.57) family.</text>
</comment>
<feature type="transmembrane region" description="Helical" evidence="7">
    <location>
        <begin position="246"/>
        <end position="268"/>
    </location>
</feature>
<keyword evidence="3" id="KW-0813">Transport</keyword>
<name>A0A540MU27_MALBA</name>
<reference evidence="8 9" key="1">
    <citation type="journal article" date="2019" name="G3 (Bethesda)">
        <title>Sequencing of a Wild Apple (Malus baccata) Genome Unravels the Differences Between Cultivated and Wild Apple Species Regarding Disease Resistance and Cold Tolerance.</title>
        <authorList>
            <person name="Chen X."/>
        </authorList>
    </citation>
    <scope>NUCLEOTIDE SEQUENCE [LARGE SCALE GENOMIC DNA]</scope>
    <source>
        <strain evidence="9">cv. Shandingzi</strain>
        <tissue evidence="8">Leaves</tissue>
    </source>
</reference>
<keyword evidence="5 7" id="KW-1133">Transmembrane helix</keyword>
<comment type="subcellular location">
    <subcellularLocation>
        <location evidence="1">Membrane</location>
        <topology evidence="1">Multi-pass membrane protein</topology>
    </subcellularLocation>
</comment>
<dbReference type="PANTHER" id="PTHR10332">
    <property type="entry name" value="EQUILIBRATIVE NUCLEOSIDE TRANSPORTER"/>
    <property type="match status" value="1"/>
</dbReference>
<feature type="transmembrane region" description="Helical" evidence="7">
    <location>
        <begin position="123"/>
        <end position="145"/>
    </location>
</feature>
<keyword evidence="6 7" id="KW-0472">Membrane</keyword>
<feature type="transmembrane region" description="Helical" evidence="7">
    <location>
        <begin position="339"/>
        <end position="360"/>
    </location>
</feature>
<evidence type="ECO:0000313" key="9">
    <source>
        <dbReference type="Proteomes" id="UP000315295"/>
    </source>
</evidence>
<feature type="transmembrane region" description="Helical" evidence="7">
    <location>
        <begin position="195"/>
        <end position="216"/>
    </location>
</feature>
<dbReference type="PANTHER" id="PTHR10332:SF77">
    <property type="entry name" value="EQUILIBRATIVE NUCLEOTIDE TRANSPORTER 8"/>
    <property type="match status" value="1"/>
</dbReference>
<evidence type="ECO:0000256" key="5">
    <source>
        <dbReference type="ARBA" id="ARBA00022989"/>
    </source>
</evidence>
<keyword evidence="4 7" id="KW-0812">Transmembrane</keyword>
<feature type="transmembrane region" description="Helical" evidence="7">
    <location>
        <begin position="372"/>
        <end position="390"/>
    </location>
</feature>
<dbReference type="Proteomes" id="UP000315295">
    <property type="component" value="Unassembled WGS sequence"/>
</dbReference>
<sequence>MEGGVKGVEYQAQPRDAYKIAYIIHFLLGAGNLLPWNAFITAVDYFGHLYPTKHVEKVFSVAYMSSSVLVLLVMMTWSGWWERMSPRLRLSLGFSLFILSLMVAPITDWLSGSSALSSGRANAGYGVTVASVVVCGLADGLVGGSLMGSAGKLPKKYMQAVFAGTASSGVIISLLRISTKAMLPQTPKGLQTSAHLYFIVSTIFLLCCLLACNLLYRLTVMQEHCRLAQDEPYCARPKFWDVARKVPLPAFGIFVTYTVTLSIFPGFIAEDLESKLFRDWYPILLITVYNVADLVGKSSTAVYLLKSIKWATLACIARLLFYPIFAACLHGPPWLKTEIPMGVLTFMLGLTNGYLTSVLMMTVPKTVLASEAELSAIVMVVFLGVGLTALEYKVESVSFLACCLSLTNVITPLKPQELKGFAGIMFRRSGTFILTPISISCISVSRALHVLECAVVNGWVGSGLSSSREWVGIMVYEVAMGVLGGDWERNGVANMGSKKRWRGWGGESE</sequence>
<comment type="caution">
    <text evidence="8">The sequence shown here is derived from an EMBL/GenBank/DDBJ whole genome shotgun (WGS) entry which is preliminary data.</text>
</comment>
<feature type="transmembrane region" description="Helical" evidence="7">
    <location>
        <begin position="157"/>
        <end position="175"/>
    </location>
</feature>
<dbReference type="GO" id="GO:0005337">
    <property type="term" value="F:nucleoside transmembrane transporter activity"/>
    <property type="evidence" value="ECO:0007669"/>
    <property type="project" value="InterPro"/>
</dbReference>
<protein>
    <recommendedName>
        <fullName evidence="10">Equilibrative nucleoside transporter</fullName>
    </recommendedName>
</protein>
<organism evidence="8 9">
    <name type="scientific">Malus baccata</name>
    <name type="common">Siberian crab apple</name>
    <name type="synonym">Pyrus baccata</name>
    <dbReference type="NCBI Taxonomy" id="106549"/>
    <lineage>
        <taxon>Eukaryota</taxon>
        <taxon>Viridiplantae</taxon>
        <taxon>Streptophyta</taxon>
        <taxon>Embryophyta</taxon>
        <taxon>Tracheophyta</taxon>
        <taxon>Spermatophyta</taxon>
        <taxon>Magnoliopsida</taxon>
        <taxon>eudicotyledons</taxon>
        <taxon>Gunneridae</taxon>
        <taxon>Pentapetalae</taxon>
        <taxon>rosids</taxon>
        <taxon>fabids</taxon>
        <taxon>Rosales</taxon>
        <taxon>Rosaceae</taxon>
        <taxon>Amygdaloideae</taxon>
        <taxon>Maleae</taxon>
        <taxon>Malus</taxon>
    </lineage>
</organism>
<evidence type="ECO:0000313" key="8">
    <source>
        <dbReference type="EMBL" id="TQE02307.1"/>
    </source>
</evidence>
<dbReference type="Pfam" id="PF01733">
    <property type="entry name" value="Nucleoside_tran"/>
    <property type="match status" value="2"/>
</dbReference>
<dbReference type="InterPro" id="IPR002259">
    <property type="entry name" value="Eqnu_transpt"/>
</dbReference>
<evidence type="ECO:0008006" key="10">
    <source>
        <dbReference type="Google" id="ProtNLM"/>
    </source>
</evidence>
<evidence type="ECO:0000256" key="3">
    <source>
        <dbReference type="ARBA" id="ARBA00022448"/>
    </source>
</evidence>
<proteinExistence type="inferred from homology"/>
<feature type="transmembrane region" description="Helical" evidence="7">
    <location>
        <begin position="280"/>
        <end position="296"/>
    </location>
</feature>
<evidence type="ECO:0000256" key="1">
    <source>
        <dbReference type="ARBA" id="ARBA00004141"/>
    </source>
</evidence>